<feature type="transmembrane region" description="Helical" evidence="5">
    <location>
        <begin position="70"/>
        <end position="90"/>
    </location>
</feature>
<reference evidence="6 7" key="1">
    <citation type="journal article" date="2016" name="Nat. Commun.">
        <title>Thousands of microbial genomes shed light on interconnected biogeochemical processes in an aquifer system.</title>
        <authorList>
            <person name="Anantharaman K."/>
            <person name="Brown C.T."/>
            <person name="Hug L.A."/>
            <person name="Sharon I."/>
            <person name="Castelle C.J."/>
            <person name="Probst A.J."/>
            <person name="Thomas B.C."/>
            <person name="Singh A."/>
            <person name="Wilkins M.J."/>
            <person name="Karaoz U."/>
            <person name="Brodie E.L."/>
            <person name="Williams K.H."/>
            <person name="Hubbard S.S."/>
            <person name="Banfield J.F."/>
        </authorList>
    </citation>
    <scope>NUCLEOTIDE SEQUENCE [LARGE SCALE GENOMIC DNA]</scope>
</reference>
<name>A0A1G1YX04_9BACT</name>
<dbReference type="InterPro" id="IPR019109">
    <property type="entry name" value="MamF_MmsF"/>
</dbReference>
<keyword evidence="3 5" id="KW-1133">Transmembrane helix</keyword>
<evidence type="ECO:0000256" key="1">
    <source>
        <dbReference type="ARBA" id="ARBA00004141"/>
    </source>
</evidence>
<keyword evidence="2 5" id="KW-0812">Transmembrane</keyword>
<evidence type="ECO:0000256" key="5">
    <source>
        <dbReference type="SAM" id="Phobius"/>
    </source>
</evidence>
<dbReference type="AlphaFoldDB" id="A0A1G1YX04"/>
<evidence type="ECO:0000256" key="2">
    <source>
        <dbReference type="ARBA" id="ARBA00022692"/>
    </source>
</evidence>
<evidence type="ECO:0000256" key="3">
    <source>
        <dbReference type="ARBA" id="ARBA00022989"/>
    </source>
</evidence>
<organism evidence="6 7">
    <name type="scientific">Candidatus Colwellbacteria bacterium GWA2_46_10</name>
    <dbReference type="NCBI Taxonomy" id="1797684"/>
    <lineage>
        <taxon>Bacteria</taxon>
        <taxon>Candidatus Colwelliibacteriota</taxon>
    </lineage>
</organism>
<gene>
    <name evidence="6" type="ORF">A2119_00595</name>
</gene>
<dbReference type="EMBL" id="MHIS01000018">
    <property type="protein sequence ID" value="OGY56286.1"/>
    <property type="molecule type" value="Genomic_DNA"/>
</dbReference>
<dbReference type="Pfam" id="PF09685">
    <property type="entry name" value="MamF_MmsF"/>
    <property type="match status" value="1"/>
</dbReference>
<accession>A0A1G1YX04</accession>
<sequence length="110" mass="12470">MADKKNTGMAIVAYLIFFLPLLTEAKKDPFVKYHVRQGLGLLITFFALRFITLFLIAPLFYLVGFLFMSILYAINLFLLALLVLGIMNAAKGEEKPLPLIGKWADKLLKF</sequence>
<dbReference type="Proteomes" id="UP000178179">
    <property type="component" value="Unassembled WGS sequence"/>
</dbReference>
<keyword evidence="4 5" id="KW-0472">Membrane</keyword>
<evidence type="ECO:0000313" key="7">
    <source>
        <dbReference type="Proteomes" id="UP000178179"/>
    </source>
</evidence>
<evidence type="ECO:0000256" key="4">
    <source>
        <dbReference type="ARBA" id="ARBA00023136"/>
    </source>
</evidence>
<evidence type="ECO:0008006" key="8">
    <source>
        <dbReference type="Google" id="ProtNLM"/>
    </source>
</evidence>
<feature type="transmembrane region" description="Helical" evidence="5">
    <location>
        <begin position="41"/>
        <end position="63"/>
    </location>
</feature>
<evidence type="ECO:0000313" key="6">
    <source>
        <dbReference type="EMBL" id="OGY56286.1"/>
    </source>
</evidence>
<comment type="subcellular location">
    <subcellularLocation>
        <location evidence="1">Membrane</location>
        <topology evidence="1">Multi-pass membrane protein</topology>
    </subcellularLocation>
</comment>
<comment type="caution">
    <text evidence="6">The sequence shown here is derived from an EMBL/GenBank/DDBJ whole genome shotgun (WGS) entry which is preliminary data.</text>
</comment>
<proteinExistence type="predicted"/>
<protein>
    <recommendedName>
        <fullName evidence="8">Import component protein</fullName>
    </recommendedName>
</protein>